<name>A0ACC0J431_9ERIC</name>
<dbReference type="Proteomes" id="UP001060215">
    <property type="component" value="Chromosome 1"/>
</dbReference>
<keyword evidence="2" id="KW-1185">Reference proteome</keyword>
<accession>A0ACC0J431</accession>
<sequence>MKTFRILNIEHHQQEHSEDSEHQKHSEHQQISNINKPNPPFRLSPNSLLSDNTHRFFARIGSSLYKSFFGHSFCYLVFKTLNPRNTANGDFENPNWKRKRNKDKKRSLDLGSIDETSETHLEIKKSKKSEPKSSYFGVELEQRGEGEKCELGFDPKESITICGFALVLINFLLYFVFFMKHRGTI</sequence>
<dbReference type="EMBL" id="CM045758">
    <property type="protein sequence ID" value="KAI8031584.1"/>
    <property type="molecule type" value="Genomic_DNA"/>
</dbReference>
<reference evidence="1 2" key="1">
    <citation type="journal article" date="2022" name="Plant J.">
        <title>Chromosome-level genome of Camellia lanceoleosa provides a valuable resource for understanding genome evolution and self-incompatibility.</title>
        <authorList>
            <person name="Gong W."/>
            <person name="Xiao S."/>
            <person name="Wang L."/>
            <person name="Liao Z."/>
            <person name="Chang Y."/>
            <person name="Mo W."/>
            <person name="Hu G."/>
            <person name="Li W."/>
            <person name="Zhao G."/>
            <person name="Zhu H."/>
            <person name="Hu X."/>
            <person name="Ji K."/>
            <person name="Xiang X."/>
            <person name="Song Q."/>
            <person name="Yuan D."/>
            <person name="Jin S."/>
            <person name="Zhang L."/>
        </authorList>
    </citation>
    <scope>NUCLEOTIDE SEQUENCE [LARGE SCALE GENOMIC DNA]</scope>
    <source>
        <strain evidence="1">SQ_2022a</strain>
    </source>
</reference>
<protein>
    <submittedName>
        <fullName evidence="1">Uncharacterized protein</fullName>
    </submittedName>
</protein>
<comment type="caution">
    <text evidence="1">The sequence shown here is derived from an EMBL/GenBank/DDBJ whole genome shotgun (WGS) entry which is preliminary data.</text>
</comment>
<gene>
    <name evidence="1" type="ORF">LOK49_LG01G02790</name>
</gene>
<organism evidence="1 2">
    <name type="scientific">Camellia lanceoleosa</name>
    <dbReference type="NCBI Taxonomy" id="1840588"/>
    <lineage>
        <taxon>Eukaryota</taxon>
        <taxon>Viridiplantae</taxon>
        <taxon>Streptophyta</taxon>
        <taxon>Embryophyta</taxon>
        <taxon>Tracheophyta</taxon>
        <taxon>Spermatophyta</taxon>
        <taxon>Magnoliopsida</taxon>
        <taxon>eudicotyledons</taxon>
        <taxon>Gunneridae</taxon>
        <taxon>Pentapetalae</taxon>
        <taxon>asterids</taxon>
        <taxon>Ericales</taxon>
        <taxon>Theaceae</taxon>
        <taxon>Camellia</taxon>
    </lineage>
</organism>
<evidence type="ECO:0000313" key="1">
    <source>
        <dbReference type="EMBL" id="KAI8031584.1"/>
    </source>
</evidence>
<proteinExistence type="predicted"/>
<evidence type="ECO:0000313" key="2">
    <source>
        <dbReference type="Proteomes" id="UP001060215"/>
    </source>
</evidence>